<reference evidence="1 2" key="1">
    <citation type="journal article" date="2014" name="BMC Genomics">
        <title>Genome and secretome analysis of the hemibiotrophic fungal pathogen, Moniliophthora roreri, which causes frosty pod rot disease of cacao: mechanisms of the biotrophic and necrotrophic phases.</title>
        <authorList>
            <person name="Meinhardt L.W."/>
            <person name="Costa G.G.L."/>
            <person name="Thomazella D.P.T."/>
            <person name="Teixeira P.J.P.L."/>
            <person name="Carazzolle M.F."/>
            <person name="Schuster S.C."/>
            <person name="Carlson J.E."/>
            <person name="Guiltinan M.J."/>
            <person name="Mieczkowski P."/>
            <person name="Farmer A."/>
            <person name="Ramaraj T."/>
            <person name="Crozier J."/>
            <person name="Davis R.E."/>
            <person name="Shao J."/>
            <person name="Melnick R.L."/>
            <person name="Pereira G.A.G."/>
            <person name="Bailey B.A."/>
        </authorList>
    </citation>
    <scope>NUCLEOTIDE SEQUENCE [LARGE SCALE GENOMIC DNA]</scope>
    <source>
        <strain evidence="1 2">MCA 2997</strain>
    </source>
</reference>
<comment type="caution">
    <text evidence="1">The sequence shown here is derived from an EMBL/GenBank/DDBJ whole genome shotgun (WGS) entry which is preliminary data.</text>
</comment>
<name>V2WUN9_MONRO</name>
<protein>
    <submittedName>
        <fullName evidence="1">Uncharacterized protein</fullName>
    </submittedName>
</protein>
<accession>V2WUN9</accession>
<proteinExistence type="predicted"/>
<dbReference type="Proteomes" id="UP000017559">
    <property type="component" value="Unassembled WGS sequence"/>
</dbReference>
<sequence>MCNLLFHLLSTHPSFTATAPGPLSFAIPSLFGPESSSRGPYVSKETYQETLDQLQKSTKDIEKTNAIPLSMEHPVHILPRSTLNDGAKYPHSYQSDIQIVDRGLDIQEQEETTGLASLDKTNPTIFSDRFFFSITSPMITIRHPARMLPSYLRALSFSGVPMEGNLLHNYERVSRYRWERLIFESYKSRGTRVIVVDGERLVKDSEGQMKKVCEELGLDESQIRYTWDSADRLYSHIPESAKLAFMGTLHGSKGVIHRQGNDETLDLAAEERKWAKEWNEELARMMSYDSWIDPVPWNFCSNSIVFWTKLDSKRHLGTL</sequence>
<dbReference type="HOGENOM" id="CLU_033907_2_0_1"/>
<gene>
    <name evidence="1" type="ORF">Moror_11341</name>
</gene>
<keyword evidence="2" id="KW-1185">Reference proteome</keyword>
<dbReference type="KEGG" id="mrr:Moror_11341"/>
<dbReference type="SUPFAM" id="SSF52540">
    <property type="entry name" value="P-loop containing nucleoside triphosphate hydrolases"/>
    <property type="match status" value="1"/>
</dbReference>
<dbReference type="Pfam" id="PF13469">
    <property type="entry name" value="Sulfotransfer_3"/>
    <property type="match status" value="1"/>
</dbReference>
<dbReference type="EMBL" id="AWSO01001099">
    <property type="protein sequence ID" value="ESK85292.1"/>
    <property type="molecule type" value="Genomic_DNA"/>
</dbReference>
<dbReference type="Gene3D" id="3.40.50.300">
    <property type="entry name" value="P-loop containing nucleotide triphosphate hydrolases"/>
    <property type="match status" value="1"/>
</dbReference>
<organism evidence="1 2">
    <name type="scientific">Moniliophthora roreri (strain MCA 2997)</name>
    <name type="common">Cocoa frosty pod rot fungus</name>
    <name type="synonym">Crinipellis roreri</name>
    <dbReference type="NCBI Taxonomy" id="1381753"/>
    <lineage>
        <taxon>Eukaryota</taxon>
        <taxon>Fungi</taxon>
        <taxon>Dikarya</taxon>
        <taxon>Basidiomycota</taxon>
        <taxon>Agaricomycotina</taxon>
        <taxon>Agaricomycetes</taxon>
        <taxon>Agaricomycetidae</taxon>
        <taxon>Agaricales</taxon>
        <taxon>Marasmiineae</taxon>
        <taxon>Marasmiaceae</taxon>
        <taxon>Moniliophthora</taxon>
    </lineage>
</organism>
<evidence type="ECO:0000313" key="1">
    <source>
        <dbReference type="EMBL" id="ESK85292.1"/>
    </source>
</evidence>
<dbReference type="OrthoDB" id="3650366at2759"/>
<dbReference type="AlphaFoldDB" id="V2WUN9"/>
<evidence type="ECO:0000313" key="2">
    <source>
        <dbReference type="Proteomes" id="UP000017559"/>
    </source>
</evidence>
<dbReference type="InterPro" id="IPR027417">
    <property type="entry name" value="P-loop_NTPase"/>
</dbReference>